<dbReference type="OrthoDB" id="9757939at2"/>
<evidence type="ECO:0000313" key="3">
    <source>
        <dbReference type="EMBL" id="ASV29009.1"/>
    </source>
</evidence>
<evidence type="ECO:0008006" key="5">
    <source>
        <dbReference type="Google" id="ProtNLM"/>
    </source>
</evidence>
<evidence type="ECO:0000259" key="1">
    <source>
        <dbReference type="Pfam" id="PF07944"/>
    </source>
</evidence>
<dbReference type="PANTHER" id="PTHR31151">
    <property type="entry name" value="PROLINE-TRNA LIGASE (DUF1680)"/>
    <property type="match status" value="1"/>
</dbReference>
<sequence length="710" mass="81041">MVNYFKKLCCFLWILPVLYGCKDIKTSGSKLEVPQANYLQNRTPLAAMPYLELPLGAIKPKSWLKEQLRRMADGMTGHLDEIYPQVLGPSNGWLGGDGDGWERGPYWIDGLLPLAYILNDANLKAKVSPWVEWTLTHQTEDGYLGPVPFNTEPEIIHGVQRSMRKDWWPKMVMLKVLQQHYNATADERVINVLTKYFRHQLKELPNRPLDDLTFWANRRGADNLQVVYWLYNITGDTFLLDLGEIIHEQTYPWSTVFLNEPNEVDSVMPYGYFNMKKYPFDSVEIKNTSLSQIGSIHTVNFAQGLKQPGIRYQKEPNQKYIDAIKKALQDIKKYHGQPQGMYGGDEPLHGTDPVQGVEFCSISEEMFSLETLLKITGDTEFADVLERIVYNALPAQASDDFSARQYFQAANQVELSDRLETSFETKNHKGTDFVFGVLTGYPCCTTNMHQSWPKYVQNLFYSTSDAGVAALLYAPSEVDMKVADNVALTITETTGFPFEENINFNFELSESATFPFHLRIPSWAKNPLVKVNGQVVEGRVDKQVFIINRRWNDGDEVILTLPMHIKSSKWHKGAISIERGPLVYALKLEGYEKVKNRNDGFGKFTEISTNDDWNFALLKSELNKLPVSAQVIQKPWDGSYPWNLENAPIEIKIKATKFPEWKLVNGAPVFPDSFGSIAKQNSRSLELEEITLVPYGCTTLRITEFPQMDR</sequence>
<dbReference type="Proteomes" id="UP000215244">
    <property type="component" value="Chromosome"/>
</dbReference>
<evidence type="ECO:0000313" key="4">
    <source>
        <dbReference type="Proteomes" id="UP000215244"/>
    </source>
</evidence>
<dbReference type="GO" id="GO:0005975">
    <property type="term" value="P:carbohydrate metabolic process"/>
    <property type="evidence" value="ECO:0007669"/>
    <property type="project" value="InterPro"/>
</dbReference>
<proteinExistence type="predicted"/>
<dbReference type="InterPro" id="IPR008928">
    <property type="entry name" value="6-hairpin_glycosidase_sf"/>
</dbReference>
<gene>
    <name evidence="3" type="ORF">CJ263_01500</name>
</gene>
<evidence type="ECO:0000259" key="2">
    <source>
        <dbReference type="Pfam" id="PF20736"/>
    </source>
</evidence>
<feature type="domain" description="Non-reducing end beta-L-arabinofuranosidase-like GH127 catalytic" evidence="1">
    <location>
        <begin position="106"/>
        <end position="455"/>
    </location>
</feature>
<dbReference type="RefSeq" id="WP_094995643.1">
    <property type="nucleotide sequence ID" value="NZ_BMJL01000001.1"/>
</dbReference>
<dbReference type="PANTHER" id="PTHR31151:SF0">
    <property type="entry name" value="PROLINE-TRNA LIGASE (DUF1680)"/>
    <property type="match status" value="1"/>
</dbReference>
<reference evidence="3 4" key="1">
    <citation type="submission" date="2017-08" db="EMBL/GenBank/DDBJ databases">
        <title>The complete genome sequence of Maribacter sp. B1, isolated from deep-sea sediment.</title>
        <authorList>
            <person name="Wu Y.-H."/>
            <person name="Cheng H."/>
            <person name="Xu X.-W."/>
        </authorList>
    </citation>
    <scope>NUCLEOTIDE SEQUENCE [LARGE SCALE GENOMIC DNA]</scope>
    <source>
        <strain evidence="3 4">B1</strain>
    </source>
</reference>
<feature type="domain" description="Non-reducing end beta-L-arabinofuranosidase-like GH127 middle" evidence="2">
    <location>
        <begin position="468"/>
        <end position="563"/>
    </location>
</feature>
<name>A0A223V2D2_9FLAO</name>
<dbReference type="AlphaFoldDB" id="A0A223V2D2"/>
<organism evidence="3 4">
    <name type="scientific">Maribacter cobaltidurans</name>
    <dbReference type="NCBI Taxonomy" id="1178778"/>
    <lineage>
        <taxon>Bacteria</taxon>
        <taxon>Pseudomonadati</taxon>
        <taxon>Bacteroidota</taxon>
        <taxon>Flavobacteriia</taxon>
        <taxon>Flavobacteriales</taxon>
        <taxon>Flavobacteriaceae</taxon>
        <taxon>Maribacter</taxon>
    </lineage>
</organism>
<dbReference type="InterPro" id="IPR012878">
    <property type="entry name" value="Beta-AFase-like_GH127_cat"/>
</dbReference>
<dbReference type="PROSITE" id="PS51257">
    <property type="entry name" value="PROKAR_LIPOPROTEIN"/>
    <property type="match status" value="1"/>
</dbReference>
<dbReference type="SUPFAM" id="SSF48208">
    <property type="entry name" value="Six-hairpin glycosidases"/>
    <property type="match status" value="1"/>
</dbReference>
<keyword evidence="4" id="KW-1185">Reference proteome</keyword>
<dbReference type="Pfam" id="PF07944">
    <property type="entry name" value="Beta-AFase-like_GH127_cat"/>
    <property type="match status" value="1"/>
</dbReference>
<dbReference type="EMBL" id="CP022957">
    <property type="protein sequence ID" value="ASV29009.1"/>
    <property type="molecule type" value="Genomic_DNA"/>
</dbReference>
<protein>
    <recommendedName>
        <fullName evidence="5">Glycosyl hydrolase</fullName>
    </recommendedName>
</protein>
<dbReference type="Pfam" id="PF20736">
    <property type="entry name" value="Glyco_hydro127M"/>
    <property type="match status" value="1"/>
</dbReference>
<dbReference type="KEGG" id="marb:CJ263_01500"/>
<dbReference type="InterPro" id="IPR049046">
    <property type="entry name" value="Beta-AFase-like_GH127_middle"/>
</dbReference>
<accession>A0A223V2D2</accession>